<feature type="binding site" evidence="9">
    <location>
        <position position="221"/>
    </location>
    <ligand>
        <name>Zn(2+)</name>
        <dbReference type="ChEBI" id="CHEBI:29105"/>
    </ligand>
</feature>
<protein>
    <recommendedName>
        <fullName evidence="6">Carbonic anhydrase 2</fullName>
        <ecNumber evidence="2">4.2.1.1</ecNumber>
    </recommendedName>
    <alternativeName>
        <fullName evidence="8">Carbonate dehydratase 2</fullName>
    </alternativeName>
</protein>
<dbReference type="InterPro" id="IPR001765">
    <property type="entry name" value="Carbonic_anhydrase"/>
</dbReference>
<dbReference type="PANTHER" id="PTHR11002:SF76">
    <property type="entry name" value="CARBONIC ANHYDRASE"/>
    <property type="match status" value="1"/>
</dbReference>
<dbReference type="PANTHER" id="PTHR11002">
    <property type="entry name" value="CARBONIC ANHYDRASE"/>
    <property type="match status" value="1"/>
</dbReference>
<dbReference type="CDD" id="cd00883">
    <property type="entry name" value="beta_CA_cladeA"/>
    <property type="match status" value="1"/>
</dbReference>
<evidence type="ECO:0000256" key="2">
    <source>
        <dbReference type="ARBA" id="ARBA00012925"/>
    </source>
</evidence>
<dbReference type="SUPFAM" id="SSF53056">
    <property type="entry name" value="beta-carbonic anhydrase, cab"/>
    <property type="match status" value="1"/>
</dbReference>
<evidence type="ECO:0000256" key="4">
    <source>
        <dbReference type="ARBA" id="ARBA00022833"/>
    </source>
</evidence>
<evidence type="ECO:0000256" key="8">
    <source>
        <dbReference type="ARBA" id="ARBA00082533"/>
    </source>
</evidence>
<dbReference type="RefSeq" id="WP_197539638.1">
    <property type="nucleotide sequence ID" value="NZ_AP012547.1"/>
</dbReference>
<dbReference type="Pfam" id="PF00484">
    <property type="entry name" value="Pro_CA"/>
    <property type="match status" value="1"/>
</dbReference>
<keyword evidence="3 9" id="KW-0479">Metal-binding</keyword>
<evidence type="ECO:0000256" key="7">
    <source>
        <dbReference type="ARBA" id="ARBA00048348"/>
    </source>
</evidence>
<evidence type="ECO:0000259" key="10">
    <source>
        <dbReference type="PROSITE" id="PS51186"/>
    </source>
</evidence>
<dbReference type="AlphaFoldDB" id="W0SC84"/>
<dbReference type="PROSITE" id="PS00704">
    <property type="entry name" value="PROK_CO2_ANHYDRASE_1"/>
    <property type="match status" value="1"/>
</dbReference>
<dbReference type="EC" id="4.2.1.1" evidence="2"/>
<dbReference type="PROSITE" id="PS00705">
    <property type="entry name" value="PROK_CO2_ANHYDRASE_2"/>
    <property type="match status" value="1"/>
</dbReference>
<evidence type="ECO:0000256" key="3">
    <source>
        <dbReference type="ARBA" id="ARBA00022723"/>
    </source>
</evidence>
<evidence type="ECO:0000256" key="5">
    <source>
        <dbReference type="ARBA" id="ARBA00023239"/>
    </source>
</evidence>
<accession>W0SC84</accession>
<dbReference type="InterPro" id="IPR015892">
    <property type="entry name" value="Carbonic_anhydrase_CS"/>
</dbReference>
<dbReference type="GO" id="GO:0016747">
    <property type="term" value="F:acyltransferase activity, transferring groups other than amino-acyl groups"/>
    <property type="evidence" value="ECO:0007669"/>
    <property type="project" value="InterPro"/>
</dbReference>
<dbReference type="STRING" id="1223802.SUTH_00536"/>
<dbReference type="InterPro" id="IPR036874">
    <property type="entry name" value="Carbonic_anhydrase_sf"/>
</dbReference>
<feature type="binding site" evidence="9">
    <location>
        <position position="223"/>
    </location>
    <ligand>
        <name>Zn(2+)</name>
        <dbReference type="ChEBI" id="CHEBI:29105"/>
    </ligand>
</feature>
<dbReference type="FunFam" id="3.40.1050.10:FF:000001">
    <property type="entry name" value="Carbonic anhydrase"/>
    <property type="match status" value="1"/>
</dbReference>
<dbReference type="Gene3D" id="3.40.630.30">
    <property type="match status" value="1"/>
</dbReference>
<dbReference type="InterPro" id="IPR016181">
    <property type="entry name" value="Acyl_CoA_acyltransferase"/>
</dbReference>
<dbReference type="PROSITE" id="PS51186">
    <property type="entry name" value="GNAT"/>
    <property type="match status" value="1"/>
</dbReference>
<keyword evidence="12" id="KW-1185">Reference proteome</keyword>
<feature type="binding site" evidence="9">
    <location>
        <position position="280"/>
    </location>
    <ligand>
        <name>Zn(2+)</name>
        <dbReference type="ChEBI" id="CHEBI:29105"/>
    </ligand>
</feature>
<dbReference type="HOGENOM" id="CLU_059196_0_0_4"/>
<gene>
    <name evidence="11" type="ORF">SUTH_00536</name>
</gene>
<organism evidence="11 12">
    <name type="scientific">Sulfuritalea hydrogenivorans sk43H</name>
    <dbReference type="NCBI Taxonomy" id="1223802"/>
    <lineage>
        <taxon>Bacteria</taxon>
        <taxon>Pseudomonadati</taxon>
        <taxon>Pseudomonadota</taxon>
        <taxon>Betaproteobacteria</taxon>
        <taxon>Nitrosomonadales</taxon>
        <taxon>Sterolibacteriaceae</taxon>
        <taxon>Sulfuritalea</taxon>
    </lineage>
</organism>
<feature type="domain" description="N-acetyltransferase" evidence="10">
    <location>
        <begin position="12"/>
        <end position="171"/>
    </location>
</feature>
<reference evidence="11 12" key="1">
    <citation type="journal article" date="2014" name="Syst. Appl. Microbiol.">
        <title>Complete genomes of freshwater sulfur oxidizers Sulfuricella denitrificans skB26 and Sulfuritalea hydrogenivorans sk43H: genetic insights into the sulfur oxidation pathway of betaproteobacteria.</title>
        <authorList>
            <person name="Watanabe T."/>
            <person name="Kojima H."/>
            <person name="Fukui M."/>
        </authorList>
    </citation>
    <scope>NUCLEOTIDE SEQUENCE [LARGE SCALE GENOMIC DNA]</scope>
    <source>
        <strain evidence="11">DSM22779</strain>
    </source>
</reference>
<dbReference type="InterPro" id="IPR000182">
    <property type="entry name" value="GNAT_dom"/>
</dbReference>
<evidence type="ECO:0000256" key="6">
    <source>
        <dbReference type="ARBA" id="ARBA00039351"/>
    </source>
</evidence>
<dbReference type="EMBL" id="AP012547">
    <property type="protein sequence ID" value="BAO28350.1"/>
    <property type="molecule type" value="Genomic_DNA"/>
</dbReference>
<evidence type="ECO:0000313" key="12">
    <source>
        <dbReference type="Proteomes" id="UP000031637"/>
    </source>
</evidence>
<dbReference type="SMART" id="SM00947">
    <property type="entry name" value="Pro_CA"/>
    <property type="match status" value="1"/>
</dbReference>
<evidence type="ECO:0000256" key="1">
    <source>
        <dbReference type="ARBA" id="ARBA00006217"/>
    </source>
</evidence>
<dbReference type="NCBIfam" id="NF007756">
    <property type="entry name" value="PRK10437.1"/>
    <property type="match status" value="1"/>
</dbReference>
<dbReference type="GO" id="GO:0008270">
    <property type="term" value="F:zinc ion binding"/>
    <property type="evidence" value="ECO:0007669"/>
    <property type="project" value="InterPro"/>
</dbReference>
<dbReference type="Gene3D" id="3.40.1050.10">
    <property type="entry name" value="Carbonic anhydrase"/>
    <property type="match status" value="1"/>
</dbReference>
<comment type="cofactor">
    <cofactor evidence="9">
        <name>Zn(2+)</name>
        <dbReference type="ChEBI" id="CHEBI:29105"/>
    </cofactor>
    <text evidence="9">Binds 1 zinc ion per subunit.</text>
</comment>
<comment type="catalytic activity">
    <reaction evidence="7">
        <text>hydrogencarbonate + H(+) = CO2 + H2O</text>
        <dbReference type="Rhea" id="RHEA:10748"/>
        <dbReference type="ChEBI" id="CHEBI:15377"/>
        <dbReference type="ChEBI" id="CHEBI:15378"/>
        <dbReference type="ChEBI" id="CHEBI:16526"/>
        <dbReference type="ChEBI" id="CHEBI:17544"/>
        <dbReference type="EC" id="4.2.1.1"/>
    </reaction>
</comment>
<dbReference type="KEGG" id="shd:SUTH_00536"/>
<evidence type="ECO:0000256" key="9">
    <source>
        <dbReference type="PIRSR" id="PIRSR601765-1"/>
    </source>
</evidence>
<sequence length="392" mass="44116">MNDVMKVGAGGTAIRVLGAGHVAELEQVRQFFRNYAGWLGVDLCFQNFDEEMASLPGRYAAPEGRLFYAEVDAGGEKRGAGCVGIRMLAEGVCELKRLYVEPAYRGLGVGRDLALAAIRAARQIGYRTIMLDTLPAMRIAVKLYRELGFREAPAYYQTSLEGTQFLALDLENWSEEQLNNQTLHHLFDFNRAWARQMREVDPDYFERLSHLQAPEYLWIGCSDSRVPANQIVGLLPGEVFVHRNVANVVVHTDLNCLSVIQFAIDVLKVRHIMVVGHYGCGGVHAALHHHRVGLADLWLRHVQDVHVKHMARVDELPEEKRHDRLCELNVLEQVINLSRTIVVQDAWQRGQELTIHGWIYGLKDGLMRDLGLTVSTPDEIAGRYATALSTLI</sequence>
<comment type="similarity">
    <text evidence="1">Belongs to the beta-class carbonic anhydrase family.</text>
</comment>
<dbReference type="GO" id="GO:0015976">
    <property type="term" value="P:carbon utilization"/>
    <property type="evidence" value="ECO:0007669"/>
    <property type="project" value="InterPro"/>
</dbReference>
<keyword evidence="5" id="KW-0456">Lyase</keyword>
<name>W0SC84_9PROT</name>
<dbReference type="GO" id="GO:0004089">
    <property type="term" value="F:carbonate dehydratase activity"/>
    <property type="evidence" value="ECO:0007669"/>
    <property type="project" value="UniProtKB-EC"/>
</dbReference>
<keyword evidence="4 9" id="KW-0862">Zinc</keyword>
<dbReference type="Pfam" id="PF00583">
    <property type="entry name" value="Acetyltransf_1"/>
    <property type="match status" value="1"/>
</dbReference>
<dbReference type="Proteomes" id="UP000031637">
    <property type="component" value="Chromosome"/>
</dbReference>
<dbReference type="SUPFAM" id="SSF55729">
    <property type="entry name" value="Acyl-CoA N-acyltransferases (Nat)"/>
    <property type="match status" value="1"/>
</dbReference>
<proteinExistence type="inferred from homology"/>
<evidence type="ECO:0000313" key="11">
    <source>
        <dbReference type="EMBL" id="BAO28350.1"/>
    </source>
</evidence>
<feature type="binding site" evidence="9">
    <location>
        <position position="277"/>
    </location>
    <ligand>
        <name>Zn(2+)</name>
        <dbReference type="ChEBI" id="CHEBI:29105"/>
    </ligand>
</feature>